<protein>
    <recommendedName>
        <fullName evidence="2">GREB1-like circularly permuted SF2 helicase domain-containing protein</fullName>
    </recommendedName>
</protein>
<feature type="compositionally biased region" description="Basic and acidic residues" evidence="1">
    <location>
        <begin position="233"/>
        <end position="246"/>
    </location>
</feature>
<evidence type="ECO:0000313" key="3">
    <source>
        <dbReference type="EMBL" id="PIK48198.1"/>
    </source>
</evidence>
<gene>
    <name evidence="3" type="ORF">BSL78_14941</name>
</gene>
<dbReference type="AlphaFoldDB" id="A0A2G8KJR3"/>
<evidence type="ECO:0000313" key="4">
    <source>
        <dbReference type="Proteomes" id="UP000230750"/>
    </source>
</evidence>
<dbReference type="PANTHER" id="PTHR15720">
    <property type="entry name" value="GREB1-RELATED"/>
    <property type="match status" value="1"/>
</dbReference>
<sequence length="432" mass="49134">MLVPASDLQDPLAKTKYFGISDYKETMNWTNQAPLLQSDETFELMAESLLTRYPELHSMMVRTYLLVRQFTVAFMNATTRMVTATWYSFESHHLNWLVWPTRDSEMSEDKLGLQYRFEILLIGVEQKMELEQQFLERLQTWRQRDSSWKPATLQDLDGLPCIVIQCDKETCGETMPQSLKVVDLRLVNHGVFDLASLEQELGLACTYVDKKTSTQVITVREGSLDEDGVSDADDTKQKDDNSKQMEVDSDVSTTSGAINSTINHHESPVSGSLSHQELSESPATAATAVERISTEDAQTEGKRPEKHPPLIVLSRSVFSVLQEAQRKPYPEAAILLPCADTTWCSPLRPLLTSDKNKDKSGYFRQWTDPKAHHYDFEMKSDTDTSHPRRLLLCGPPQIGKTGSYLHFCRVLYRMLIKLQEVEVNDDEAMIPA</sequence>
<feature type="domain" description="GREB1-like circularly permuted SF2 helicase" evidence="2">
    <location>
        <begin position="14"/>
        <end position="79"/>
    </location>
</feature>
<name>A0A2G8KJR3_STIJA</name>
<proteinExistence type="predicted"/>
<accession>A0A2G8KJR3</accession>
<dbReference type="Proteomes" id="UP000230750">
    <property type="component" value="Unassembled WGS sequence"/>
</dbReference>
<organism evidence="3 4">
    <name type="scientific">Stichopus japonicus</name>
    <name type="common">Sea cucumber</name>
    <dbReference type="NCBI Taxonomy" id="307972"/>
    <lineage>
        <taxon>Eukaryota</taxon>
        <taxon>Metazoa</taxon>
        <taxon>Echinodermata</taxon>
        <taxon>Eleutherozoa</taxon>
        <taxon>Echinozoa</taxon>
        <taxon>Holothuroidea</taxon>
        <taxon>Aspidochirotacea</taxon>
        <taxon>Aspidochirotida</taxon>
        <taxon>Stichopodidae</taxon>
        <taxon>Apostichopus</taxon>
    </lineage>
</organism>
<dbReference type="EMBL" id="MRZV01000536">
    <property type="protein sequence ID" value="PIK48198.1"/>
    <property type="molecule type" value="Genomic_DNA"/>
</dbReference>
<dbReference type="OrthoDB" id="9989163at2759"/>
<feature type="compositionally biased region" description="Polar residues" evidence="1">
    <location>
        <begin position="269"/>
        <end position="284"/>
    </location>
</feature>
<dbReference type="Pfam" id="PF20692">
    <property type="entry name" value="cpSF2-GREB1"/>
    <property type="match status" value="3"/>
</dbReference>
<evidence type="ECO:0000256" key="1">
    <source>
        <dbReference type="SAM" id="MobiDB-lite"/>
    </source>
</evidence>
<keyword evidence="4" id="KW-1185">Reference proteome</keyword>
<feature type="region of interest" description="Disordered" evidence="1">
    <location>
        <begin position="222"/>
        <end position="286"/>
    </location>
</feature>
<feature type="domain" description="GREB1-like circularly permuted SF2 helicase" evidence="2">
    <location>
        <begin position="109"/>
        <end position="253"/>
    </location>
</feature>
<feature type="domain" description="GREB1-like circularly permuted SF2 helicase" evidence="2">
    <location>
        <begin position="263"/>
        <end position="426"/>
    </location>
</feature>
<dbReference type="InterPro" id="IPR048657">
    <property type="entry name" value="GREB1-like_cpSF2"/>
</dbReference>
<dbReference type="InterPro" id="IPR028422">
    <property type="entry name" value="GREB1"/>
</dbReference>
<dbReference type="STRING" id="307972.A0A2G8KJR3"/>
<comment type="caution">
    <text evidence="3">The sequence shown here is derived from an EMBL/GenBank/DDBJ whole genome shotgun (WGS) entry which is preliminary data.</text>
</comment>
<feature type="compositionally biased region" description="Polar residues" evidence="1">
    <location>
        <begin position="250"/>
        <end position="262"/>
    </location>
</feature>
<dbReference type="PANTHER" id="PTHR15720:SF14">
    <property type="entry name" value="GREB1-LIKE PROTEIN"/>
    <property type="match status" value="1"/>
</dbReference>
<evidence type="ECO:0000259" key="2">
    <source>
        <dbReference type="Pfam" id="PF20692"/>
    </source>
</evidence>
<reference evidence="3 4" key="1">
    <citation type="journal article" date="2017" name="PLoS Biol.">
        <title>The sea cucumber genome provides insights into morphological evolution and visceral regeneration.</title>
        <authorList>
            <person name="Zhang X."/>
            <person name="Sun L."/>
            <person name="Yuan J."/>
            <person name="Sun Y."/>
            <person name="Gao Y."/>
            <person name="Zhang L."/>
            <person name="Li S."/>
            <person name="Dai H."/>
            <person name="Hamel J.F."/>
            <person name="Liu C."/>
            <person name="Yu Y."/>
            <person name="Liu S."/>
            <person name="Lin W."/>
            <person name="Guo K."/>
            <person name="Jin S."/>
            <person name="Xu P."/>
            <person name="Storey K.B."/>
            <person name="Huan P."/>
            <person name="Zhang T."/>
            <person name="Zhou Y."/>
            <person name="Zhang J."/>
            <person name="Lin C."/>
            <person name="Li X."/>
            <person name="Xing L."/>
            <person name="Huo D."/>
            <person name="Sun M."/>
            <person name="Wang L."/>
            <person name="Mercier A."/>
            <person name="Li F."/>
            <person name="Yang H."/>
            <person name="Xiang J."/>
        </authorList>
    </citation>
    <scope>NUCLEOTIDE SEQUENCE [LARGE SCALE GENOMIC DNA]</scope>
    <source>
        <strain evidence="3">Shaxun</strain>
        <tissue evidence="3">Muscle</tissue>
    </source>
</reference>